<evidence type="ECO:0000256" key="2">
    <source>
        <dbReference type="SAM" id="Coils"/>
    </source>
</evidence>
<gene>
    <name evidence="4" type="ORF">CTI12_AA544420</name>
</gene>
<dbReference type="PROSITE" id="PS51774">
    <property type="entry name" value="NAB"/>
    <property type="match status" value="1"/>
</dbReference>
<evidence type="ECO:0000313" key="5">
    <source>
        <dbReference type="Proteomes" id="UP000245207"/>
    </source>
</evidence>
<comment type="caution">
    <text evidence="4">The sequence shown here is derived from an EMBL/GenBank/DDBJ whole genome shotgun (WGS) entry which is preliminary data.</text>
</comment>
<dbReference type="AlphaFoldDB" id="A0A2U1L0G8"/>
<dbReference type="PANTHER" id="PTHR31631:SF3">
    <property type="entry name" value="PROTEIN NETWORKED 2B"/>
    <property type="match status" value="1"/>
</dbReference>
<proteinExistence type="predicted"/>
<dbReference type="InterPro" id="IPR056889">
    <property type="entry name" value="NET2A-D/KIP1-like_C"/>
</dbReference>
<dbReference type="OrthoDB" id="616075at2759"/>
<dbReference type="Pfam" id="PF24918">
    <property type="entry name" value="NET2A_C"/>
    <property type="match status" value="1"/>
</dbReference>
<feature type="coiled-coil region" evidence="2">
    <location>
        <begin position="1010"/>
        <end position="1037"/>
    </location>
</feature>
<evidence type="ECO:0000256" key="1">
    <source>
        <dbReference type="ARBA" id="ARBA00023054"/>
    </source>
</evidence>
<feature type="coiled-coil region" evidence="2">
    <location>
        <begin position="354"/>
        <end position="437"/>
    </location>
</feature>
<dbReference type="InterPro" id="IPR011684">
    <property type="entry name" value="NAB"/>
</dbReference>
<evidence type="ECO:0000259" key="3">
    <source>
        <dbReference type="PROSITE" id="PS51774"/>
    </source>
</evidence>
<dbReference type="Pfam" id="PF07765">
    <property type="entry name" value="KIP1"/>
    <property type="match status" value="1"/>
</dbReference>
<feature type="domain" description="NAB" evidence="3">
    <location>
        <begin position="1"/>
        <end position="58"/>
    </location>
</feature>
<dbReference type="PANTHER" id="PTHR31631">
    <property type="entry name" value="PROTEIN NETWORKED 2D"/>
    <property type="match status" value="1"/>
</dbReference>
<dbReference type="InterPro" id="IPR056888">
    <property type="entry name" value="NET2A-D/KIP1-like_dom"/>
</dbReference>
<sequence>MEEKVEYILNIISEDGDSFRIRAEQYYRKRPELLNFVEDTFRGYRALAERYDHLSKDLQSANRTIAIVFPERVHMSIDEEDFEDSISNIDEHENKLPKNSHVPLSLPMPPKQNRLSKMENVVQSMLKKKSNMPTKMMSKKGLINIGVDTNASSVSKSSGLDKNEALEEINKLQKVILGFQTEKEFVKSSYENALSKYWEIENSITEMHVRISNLHHEFSVGAMIEDKDAQNVMSSSALKMCEETLYKLKCRQKRSKKEAIMEHKSVDEIRKKCEAFIACNNNSCVLRNFDQAGKHAKDKERDIKDYLLIEHEPPNAPKFANSHGNALEDPFETIEDNKANIKENILGNHEEITISEVSKKIEQLVDKVISLETEVASQTALVMRLRLENNELHENLESLELDNKNLLDDSKNKAIKIKRLEEELEKVMNLDQKVKGQDLQLEIRLDEEIGSLKNLYQDLLISKPDENDLEDDVNIYKDKENTPKLIQLKDKEENQRLYNDDFMKEPIEHYQGNDVESNYTKRKQQPAFIENVTNKEEDGKCVSGDEESKWKLIFSHGIEDREQMLIEEYTSTLKNYKEVKRKLNETEKRNRATSFKSAVQMKMLRNLNEKKDQEIRSLYGKLKLFEKHMENPSDFEIKEAQNLDKEGIQEILELAKNIHDEVKEASNSIDEETKKRDELDVTQYHKLEKVLNAVEEETQGRRELHKIVEFDVEKSSSLINTGTRRRYEHEDSLDIEKNNAPDLTNLTTDEFQKRKELDDMVEVEVNKQFADNVSYRTKETKEMKIYEANKASDLIDEGAKRKEEFVNNEFELKRDSRFVDSRTLGIKAFEEMTYCELMKARNSIDEETQRRKEFGDDVHDANGFLDIEEEIRMEIEDLRKENIELWLRFSTLYHQINRFQDSFVDLQQEIKQVQEKKHGHGDRKRHYHQHHSSSFASNMRPLYRHLRDMQTEVTLWLEKNEILDDDLQHRLTSLYDIQGELSDLNNDVSNDEKIAITLSNYKSAKFQGEVLNMKQENAKVLDELRAASERVKMLQNDIEKTLSILDEELGNKRKSNSSSKVPFKSFLFSSKLRKKRKSSFFACMSPSLQRQYSDLQELPAR</sequence>
<reference evidence="4 5" key="1">
    <citation type="journal article" date="2018" name="Mol. Plant">
        <title>The genome of Artemisia annua provides insight into the evolution of Asteraceae family and artemisinin biosynthesis.</title>
        <authorList>
            <person name="Shen Q."/>
            <person name="Zhang L."/>
            <person name="Liao Z."/>
            <person name="Wang S."/>
            <person name="Yan T."/>
            <person name="Shi P."/>
            <person name="Liu M."/>
            <person name="Fu X."/>
            <person name="Pan Q."/>
            <person name="Wang Y."/>
            <person name="Lv Z."/>
            <person name="Lu X."/>
            <person name="Zhang F."/>
            <person name="Jiang W."/>
            <person name="Ma Y."/>
            <person name="Chen M."/>
            <person name="Hao X."/>
            <person name="Li L."/>
            <person name="Tang Y."/>
            <person name="Lv G."/>
            <person name="Zhou Y."/>
            <person name="Sun X."/>
            <person name="Brodelius P.E."/>
            <person name="Rose J.K.C."/>
            <person name="Tang K."/>
        </authorList>
    </citation>
    <scope>NUCLEOTIDE SEQUENCE [LARGE SCALE GENOMIC DNA]</scope>
    <source>
        <strain evidence="5">cv. Huhao1</strain>
        <tissue evidence="4">Leaf</tissue>
    </source>
</reference>
<protein>
    <submittedName>
        <fullName evidence="4">KIP1-like protein</fullName>
    </submittedName>
</protein>
<dbReference type="EMBL" id="PKPP01012378">
    <property type="protein sequence ID" value="PWA42469.1"/>
    <property type="molecule type" value="Genomic_DNA"/>
</dbReference>
<evidence type="ECO:0000313" key="4">
    <source>
        <dbReference type="EMBL" id="PWA42469.1"/>
    </source>
</evidence>
<dbReference type="GO" id="GO:0003779">
    <property type="term" value="F:actin binding"/>
    <property type="evidence" value="ECO:0007669"/>
    <property type="project" value="InterPro"/>
</dbReference>
<name>A0A2U1L0G8_ARTAN</name>
<accession>A0A2U1L0G8</accession>
<keyword evidence="5" id="KW-1185">Reference proteome</keyword>
<feature type="coiled-coil region" evidence="2">
    <location>
        <begin position="655"/>
        <end position="682"/>
    </location>
</feature>
<dbReference type="STRING" id="35608.A0A2U1L0G8"/>
<dbReference type="Proteomes" id="UP000245207">
    <property type="component" value="Unassembled WGS sequence"/>
</dbReference>
<organism evidence="4 5">
    <name type="scientific">Artemisia annua</name>
    <name type="common">Sweet wormwood</name>
    <dbReference type="NCBI Taxonomy" id="35608"/>
    <lineage>
        <taxon>Eukaryota</taxon>
        <taxon>Viridiplantae</taxon>
        <taxon>Streptophyta</taxon>
        <taxon>Embryophyta</taxon>
        <taxon>Tracheophyta</taxon>
        <taxon>Spermatophyta</taxon>
        <taxon>Magnoliopsida</taxon>
        <taxon>eudicotyledons</taxon>
        <taxon>Gunneridae</taxon>
        <taxon>Pentapetalae</taxon>
        <taxon>asterids</taxon>
        <taxon>campanulids</taxon>
        <taxon>Asterales</taxon>
        <taxon>Asteraceae</taxon>
        <taxon>Asteroideae</taxon>
        <taxon>Anthemideae</taxon>
        <taxon>Artemisiinae</taxon>
        <taxon>Artemisia</taxon>
    </lineage>
</organism>
<keyword evidence="1 2" id="KW-0175">Coiled coil</keyword>
<dbReference type="Pfam" id="PF25014">
    <property type="entry name" value="NET2A"/>
    <property type="match status" value="1"/>
</dbReference>